<dbReference type="Proteomes" id="UP000746747">
    <property type="component" value="Unassembled WGS sequence"/>
</dbReference>
<name>A0A8J2PQ13_9BILA</name>
<comment type="subcellular location">
    <subcellularLocation>
        <location evidence="1 6">Membrane</location>
        <topology evidence="1 6">Multi-pass membrane protein</topology>
    </subcellularLocation>
</comment>
<evidence type="ECO:0000256" key="6">
    <source>
        <dbReference type="RuleBase" id="RU362006"/>
    </source>
</evidence>
<feature type="transmembrane region" description="Helical" evidence="6">
    <location>
        <begin position="64"/>
        <end position="93"/>
    </location>
</feature>
<dbReference type="Pfam" id="PF03134">
    <property type="entry name" value="TB2_DP1_HVA22"/>
    <property type="match status" value="1"/>
</dbReference>
<dbReference type="PANTHER" id="PTHR12300:SF161">
    <property type="entry name" value="RECEPTOR EXPRESSION-ENHANCING PROTEIN"/>
    <property type="match status" value="1"/>
</dbReference>
<evidence type="ECO:0000256" key="2">
    <source>
        <dbReference type="ARBA" id="ARBA00008573"/>
    </source>
</evidence>
<accession>A0A8J2PQ13</accession>
<dbReference type="OrthoDB" id="5913021at2759"/>
<keyword evidence="3 6" id="KW-0812">Transmembrane</keyword>
<feature type="transmembrane region" description="Helical" evidence="6">
    <location>
        <begin position="113"/>
        <end position="134"/>
    </location>
</feature>
<proteinExistence type="inferred from homology"/>
<dbReference type="AlphaFoldDB" id="A0A8J2PQ13"/>
<evidence type="ECO:0000256" key="3">
    <source>
        <dbReference type="ARBA" id="ARBA00022692"/>
    </source>
</evidence>
<comment type="caution">
    <text evidence="7">The sequence shown here is derived from an EMBL/GenBank/DDBJ whole genome shotgun (WGS) entry which is preliminary data.</text>
</comment>
<keyword evidence="5 6" id="KW-0472">Membrane</keyword>
<organism evidence="7 8">
    <name type="scientific">Cercopithifilaria johnstoni</name>
    <dbReference type="NCBI Taxonomy" id="2874296"/>
    <lineage>
        <taxon>Eukaryota</taxon>
        <taxon>Metazoa</taxon>
        <taxon>Ecdysozoa</taxon>
        <taxon>Nematoda</taxon>
        <taxon>Chromadorea</taxon>
        <taxon>Rhabditida</taxon>
        <taxon>Spirurina</taxon>
        <taxon>Spiruromorpha</taxon>
        <taxon>Filarioidea</taxon>
        <taxon>Onchocercidae</taxon>
        <taxon>Cercopithifilaria</taxon>
    </lineage>
</organism>
<dbReference type="InterPro" id="IPR004345">
    <property type="entry name" value="TB2_DP1_HVA22"/>
</dbReference>
<dbReference type="GO" id="GO:0016020">
    <property type="term" value="C:membrane"/>
    <property type="evidence" value="ECO:0007669"/>
    <property type="project" value="UniProtKB-SubCell"/>
</dbReference>
<evidence type="ECO:0000313" key="8">
    <source>
        <dbReference type="Proteomes" id="UP000746747"/>
    </source>
</evidence>
<comment type="similarity">
    <text evidence="2 6">Belongs to the DP1 family.</text>
</comment>
<keyword evidence="4 6" id="KW-1133">Transmembrane helix</keyword>
<keyword evidence="8" id="KW-1185">Reference proteome</keyword>
<evidence type="ECO:0000256" key="1">
    <source>
        <dbReference type="ARBA" id="ARBA00004141"/>
    </source>
</evidence>
<dbReference type="PANTHER" id="PTHR12300">
    <property type="entry name" value="HVA22-LIKE PROTEINS"/>
    <property type="match status" value="1"/>
</dbReference>
<reference evidence="7" key="1">
    <citation type="submission" date="2021-09" db="EMBL/GenBank/DDBJ databases">
        <authorList>
            <consortium name="Pathogen Informatics"/>
        </authorList>
    </citation>
    <scope>NUCLEOTIDE SEQUENCE</scope>
</reference>
<dbReference type="EMBL" id="CAKAEH010000291">
    <property type="protein sequence ID" value="CAG9530517.1"/>
    <property type="molecule type" value="Genomic_DNA"/>
</dbReference>
<gene>
    <name evidence="7" type="ORF">CJOHNSTONI_LOCUS1008</name>
</gene>
<sequence>MAAIVADRTLSNVSLNERDLSGSERIFHGVTHKPQLFAFLYNKRVANLNNLLPTVELKNNREQLVYVILAILAFYLLLGHFAELICNIFGFAYPAYASVKAIRTPNKEDDTQWLMYWTVFATFSIVDSMISVITNSFPSYWLFKAAFLLYLYVPNGNGAQMLFYNIVNPTISTIDDFINSYGWKQFIKLNNNQLSNNFNEYNNYKKINE</sequence>
<evidence type="ECO:0000256" key="5">
    <source>
        <dbReference type="ARBA" id="ARBA00023136"/>
    </source>
</evidence>
<evidence type="ECO:0000313" key="7">
    <source>
        <dbReference type="EMBL" id="CAG9530517.1"/>
    </source>
</evidence>
<protein>
    <recommendedName>
        <fullName evidence="6">Receptor expression-enhancing protein</fullName>
    </recommendedName>
</protein>
<evidence type="ECO:0000256" key="4">
    <source>
        <dbReference type="ARBA" id="ARBA00022989"/>
    </source>
</evidence>